<comment type="caution">
    <text evidence="8">The sequence shown here is derived from an EMBL/GenBank/DDBJ whole genome shotgun (WGS) entry which is preliminary data.</text>
</comment>
<name>A0ABT7SYX6_9ALTE</name>
<evidence type="ECO:0000256" key="6">
    <source>
        <dbReference type="ARBA" id="ARBA00023136"/>
    </source>
</evidence>
<feature type="transmembrane region" description="Helical" evidence="7">
    <location>
        <begin position="446"/>
        <end position="470"/>
    </location>
</feature>
<evidence type="ECO:0000256" key="4">
    <source>
        <dbReference type="ARBA" id="ARBA00022692"/>
    </source>
</evidence>
<feature type="transmembrane region" description="Helical" evidence="7">
    <location>
        <begin position="148"/>
        <end position="168"/>
    </location>
</feature>
<sequence length="482" mass="52555">MTESTNNQKTTNKNASWSVFNQVASYATSLIFTAILARIVAPEDFGIFAMAMTVSAFFVIFADGGMVWSIIQRQNISNAEIANLRWLNGGLGLLMTVLAVVVSPFVAAFYGYPEITWVLAILGVNFFLAGVSTPSIMWLKRQQRFKAIALIDIFATLAAGSIAVVSAFQGAGVWALVVQAVSKVLIQGVLVTVVARCPAGWFSRQVDMKNLTLFGSSLIAFGAVNYFARNLDNVLIGAYIDAESLAYYTRAYFLMTLPSMLTTGALSGLLVSILSRLQEQPDQLQKQYAHTLRFLFIICAPIAIYFLLFPQDPIALLYGEQWADVVPLLQVLSLACLTQPIHNTMGWLFTAAGKAGNMLRWGIGASIALSLSFAVGVQYGAIGVAVAYSLIMGIGLTIGAVWFAHHSANIRFIDTCQQLVLPMMITGLTIALSYLLSQWLAFTTEYLWLAILYHGSLIVGIYVVLLAACYRGQLRRILQVAV</sequence>
<organism evidence="8 9">
    <name type="scientific">Alteromonas arenosi</name>
    <dbReference type="NCBI Taxonomy" id="3055817"/>
    <lineage>
        <taxon>Bacteria</taxon>
        <taxon>Pseudomonadati</taxon>
        <taxon>Pseudomonadota</taxon>
        <taxon>Gammaproteobacteria</taxon>
        <taxon>Alteromonadales</taxon>
        <taxon>Alteromonadaceae</taxon>
        <taxon>Alteromonas/Salinimonas group</taxon>
        <taxon>Alteromonas</taxon>
    </lineage>
</organism>
<reference evidence="8 9" key="1">
    <citation type="submission" date="2023-06" db="EMBL/GenBank/DDBJ databases">
        <title>Alteromonas sp. ASW11-36 isolated from intertidal sand.</title>
        <authorList>
            <person name="Li Y."/>
        </authorList>
    </citation>
    <scope>NUCLEOTIDE SEQUENCE [LARGE SCALE GENOMIC DNA]</scope>
    <source>
        <strain evidence="8 9">ASW11-36</strain>
    </source>
</reference>
<keyword evidence="6 7" id="KW-0472">Membrane</keyword>
<keyword evidence="5 7" id="KW-1133">Transmembrane helix</keyword>
<evidence type="ECO:0000313" key="8">
    <source>
        <dbReference type="EMBL" id="MDM7861401.1"/>
    </source>
</evidence>
<feature type="transmembrane region" description="Helical" evidence="7">
    <location>
        <begin position="117"/>
        <end position="139"/>
    </location>
</feature>
<accession>A0ABT7SYX6</accession>
<feature type="transmembrane region" description="Helical" evidence="7">
    <location>
        <begin position="419"/>
        <end position="440"/>
    </location>
</feature>
<proteinExistence type="inferred from homology"/>
<evidence type="ECO:0000256" key="5">
    <source>
        <dbReference type="ARBA" id="ARBA00022989"/>
    </source>
</evidence>
<feature type="transmembrane region" description="Helical" evidence="7">
    <location>
        <begin position="211"/>
        <end position="228"/>
    </location>
</feature>
<feature type="transmembrane region" description="Helical" evidence="7">
    <location>
        <begin position="47"/>
        <end position="71"/>
    </location>
</feature>
<evidence type="ECO:0000256" key="7">
    <source>
        <dbReference type="SAM" id="Phobius"/>
    </source>
</evidence>
<dbReference type="PANTHER" id="PTHR30250:SF10">
    <property type="entry name" value="LIPOPOLYSACCHARIDE BIOSYNTHESIS PROTEIN WZXC"/>
    <property type="match status" value="1"/>
</dbReference>
<feature type="transmembrane region" description="Helical" evidence="7">
    <location>
        <begin position="328"/>
        <end position="349"/>
    </location>
</feature>
<feature type="transmembrane region" description="Helical" evidence="7">
    <location>
        <begin position="91"/>
        <end position="111"/>
    </location>
</feature>
<dbReference type="EMBL" id="JAUCBP010000010">
    <property type="protein sequence ID" value="MDM7861401.1"/>
    <property type="molecule type" value="Genomic_DNA"/>
</dbReference>
<dbReference type="Pfam" id="PF13440">
    <property type="entry name" value="Polysacc_synt_3"/>
    <property type="match status" value="1"/>
</dbReference>
<dbReference type="CDD" id="cd13127">
    <property type="entry name" value="MATE_tuaB_like"/>
    <property type="match status" value="1"/>
</dbReference>
<dbReference type="InterPro" id="IPR050833">
    <property type="entry name" value="Poly_Biosynth_Transport"/>
</dbReference>
<feature type="transmembrane region" description="Helical" evidence="7">
    <location>
        <begin position="292"/>
        <end position="308"/>
    </location>
</feature>
<dbReference type="Proteomes" id="UP001234343">
    <property type="component" value="Unassembled WGS sequence"/>
</dbReference>
<comment type="similarity">
    <text evidence="2">Belongs to the polysaccharide synthase family.</text>
</comment>
<protein>
    <submittedName>
        <fullName evidence="8">Lipopolysaccharide biosynthesis protein</fullName>
    </submittedName>
</protein>
<keyword evidence="9" id="KW-1185">Reference proteome</keyword>
<evidence type="ECO:0000256" key="3">
    <source>
        <dbReference type="ARBA" id="ARBA00022475"/>
    </source>
</evidence>
<evidence type="ECO:0000313" key="9">
    <source>
        <dbReference type="Proteomes" id="UP001234343"/>
    </source>
</evidence>
<dbReference type="RefSeq" id="WP_289365876.1">
    <property type="nucleotide sequence ID" value="NZ_JAUCBP010000010.1"/>
</dbReference>
<feature type="transmembrane region" description="Helical" evidence="7">
    <location>
        <begin position="174"/>
        <end position="199"/>
    </location>
</feature>
<feature type="transmembrane region" description="Helical" evidence="7">
    <location>
        <begin position="23"/>
        <end position="41"/>
    </location>
</feature>
<evidence type="ECO:0000256" key="1">
    <source>
        <dbReference type="ARBA" id="ARBA00004651"/>
    </source>
</evidence>
<keyword evidence="3" id="KW-1003">Cell membrane</keyword>
<evidence type="ECO:0000256" key="2">
    <source>
        <dbReference type="ARBA" id="ARBA00007430"/>
    </source>
</evidence>
<feature type="transmembrane region" description="Helical" evidence="7">
    <location>
        <begin position="385"/>
        <end position="407"/>
    </location>
</feature>
<keyword evidence="4 7" id="KW-0812">Transmembrane</keyword>
<gene>
    <name evidence="8" type="ORF">QTP81_12415</name>
</gene>
<comment type="subcellular location">
    <subcellularLocation>
        <location evidence="1">Cell membrane</location>
        <topology evidence="1">Multi-pass membrane protein</topology>
    </subcellularLocation>
</comment>
<feature type="transmembrane region" description="Helical" evidence="7">
    <location>
        <begin position="248"/>
        <end position="271"/>
    </location>
</feature>
<feature type="transmembrane region" description="Helical" evidence="7">
    <location>
        <begin position="361"/>
        <end position="379"/>
    </location>
</feature>
<dbReference type="PANTHER" id="PTHR30250">
    <property type="entry name" value="PST FAMILY PREDICTED COLANIC ACID TRANSPORTER"/>
    <property type="match status" value="1"/>
</dbReference>